<dbReference type="EMBL" id="CP018477">
    <property type="protein sequence ID" value="ASV74360.1"/>
    <property type="molecule type" value="Genomic_DNA"/>
</dbReference>
<evidence type="ECO:0000313" key="3">
    <source>
        <dbReference type="Proteomes" id="UP000215086"/>
    </source>
</evidence>
<evidence type="ECO:0000256" key="1">
    <source>
        <dbReference type="SAM" id="MobiDB-lite"/>
    </source>
</evidence>
<protein>
    <recommendedName>
        <fullName evidence="4">TubC N-terminal docking domain-containing protein</fullName>
    </recommendedName>
</protein>
<organism evidence="2 3">
    <name type="scientific">Thermogutta terrifontis</name>
    <dbReference type="NCBI Taxonomy" id="1331910"/>
    <lineage>
        <taxon>Bacteria</taxon>
        <taxon>Pseudomonadati</taxon>
        <taxon>Planctomycetota</taxon>
        <taxon>Planctomycetia</taxon>
        <taxon>Pirellulales</taxon>
        <taxon>Thermoguttaceae</taxon>
        <taxon>Thermogutta</taxon>
    </lineage>
</organism>
<dbReference type="AlphaFoldDB" id="A0A286REI0"/>
<dbReference type="Proteomes" id="UP000215086">
    <property type="component" value="Chromosome"/>
</dbReference>
<dbReference type="KEGG" id="ttf:THTE_1758"/>
<evidence type="ECO:0008006" key="4">
    <source>
        <dbReference type="Google" id="ProtNLM"/>
    </source>
</evidence>
<accession>A0A286REI0</accession>
<name>A0A286REI0_9BACT</name>
<keyword evidence="3" id="KW-1185">Reference proteome</keyword>
<sequence>MHNSASAAPGNDADSDGGRRLLYALWDAGYSLQLVASEFNPTGYVILPVGAISPSEELMQLYDAFHDQAVALLVDTCRFAGIPPEEWASWAAQVAARSRKILAAERAAAEKAANKSPGAAPEPHQQDSHGQPGRITSHRRLVEHNREL</sequence>
<reference evidence="2 3" key="1">
    <citation type="journal article" name="Front. Microbiol.">
        <title>Sugar Metabolism of the First Thermophilic Planctomycete Thermogutta terrifontis: Comparative Genomic and Transcriptomic Approaches.</title>
        <authorList>
            <person name="Elcheninov A.G."/>
            <person name="Menzel P."/>
            <person name="Gudbergsdottir S.R."/>
            <person name="Slesarev A.I."/>
            <person name="Kadnikov V.V."/>
            <person name="Krogh A."/>
            <person name="Bonch-Osmolovskaya E.A."/>
            <person name="Peng X."/>
            <person name="Kublanov I.V."/>
        </authorList>
    </citation>
    <scope>NUCLEOTIDE SEQUENCE [LARGE SCALE GENOMIC DNA]</scope>
    <source>
        <strain evidence="2 3">R1</strain>
    </source>
</reference>
<feature type="region of interest" description="Disordered" evidence="1">
    <location>
        <begin position="106"/>
        <end position="148"/>
    </location>
</feature>
<proteinExistence type="predicted"/>
<gene>
    <name evidence="2" type="ORF">THTE_1758</name>
</gene>
<evidence type="ECO:0000313" key="2">
    <source>
        <dbReference type="EMBL" id="ASV74360.1"/>
    </source>
</evidence>